<evidence type="ECO:0000259" key="1">
    <source>
        <dbReference type="Pfam" id="PF05699"/>
    </source>
</evidence>
<dbReference type="Pfam" id="PF05699">
    <property type="entry name" value="Dimer_Tnp_hAT"/>
    <property type="match status" value="1"/>
</dbReference>
<protein>
    <recommendedName>
        <fullName evidence="1">HAT C-terminal dimerisation domain-containing protein</fullName>
    </recommendedName>
</protein>
<proteinExistence type="predicted"/>
<dbReference type="AlphaFoldDB" id="A0A9R1XH75"/>
<comment type="caution">
    <text evidence="2">The sequence shown here is derived from an EMBL/GenBank/DDBJ whole genome shotgun (WGS) entry which is preliminary data.</text>
</comment>
<dbReference type="InterPro" id="IPR008906">
    <property type="entry name" value="HATC_C_dom"/>
</dbReference>
<dbReference type="EMBL" id="NBSK02000004">
    <property type="protein sequence ID" value="KAJ0214510.1"/>
    <property type="molecule type" value="Genomic_DNA"/>
</dbReference>
<dbReference type="SUPFAM" id="SSF53098">
    <property type="entry name" value="Ribonuclease H-like"/>
    <property type="match status" value="1"/>
</dbReference>
<evidence type="ECO:0000313" key="2">
    <source>
        <dbReference type="EMBL" id="KAJ0214510.1"/>
    </source>
</evidence>
<feature type="domain" description="HAT C-terminal dimerisation" evidence="1">
    <location>
        <begin position="52"/>
        <end position="127"/>
    </location>
</feature>
<gene>
    <name evidence="2" type="ORF">LSAT_V11C400181680</name>
</gene>
<dbReference type="InterPro" id="IPR012337">
    <property type="entry name" value="RNaseH-like_sf"/>
</dbReference>
<evidence type="ECO:0000313" key="3">
    <source>
        <dbReference type="Proteomes" id="UP000235145"/>
    </source>
</evidence>
<dbReference type="InterPro" id="IPR052035">
    <property type="entry name" value="ZnF_BED_domain_contain"/>
</dbReference>
<organism evidence="2 3">
    <name type="scientific">Lactuca sativa</name>
    <name type="common">Garden lettuce</name>
    <dbReference type="NCBI Taxonomy" id="4236"/>
    <lineage>
        <taxon>Eukaryota</taxon>
        <taxon>Viridiplantae</taxon>
        <taxon>Streptophyta</taxon>
        <taxon>Embryophyta</taxon>
        <taxon>Tracheophyta</taxon>
        <taxon>Spermatophyta</taxon>
        <taxon>Magnoliopsida</taxon>
        <taxon>eudicotyledons</taxon>
        <taxon>Gunneridae</taxon>
        <taxon>Pentapetalae</taxon>
        <taxon>asterids</taxon>
        <taxon>campanulids</taxon>
        <taxon>Asterales</taxon>
        <taxon>Asteraceae</taxon>
        <taxon>Cichorioideae</taxon>
        <taxon>Cichorieae</taxon>
        <taxon>Lactucinae</taxon>
        <taxon>Lactuca</taxon>
    </lineage>
</organism>
<sequence>MNQVIRIKTAIKVTVLVQVSDSSSFSSRLSFGHRVVFKKLLFNDDESRGMSELDNYLEEKLLLDNYETTSYWKTNGFLYMTLQRIVKDILDILVSTVASESAFSTCGRLVSPHRSRIHMKIMEDLMCDYSFGLVLGFREKFKPNEIPFRYLGKDGNFFISSSKMGYLALSRTRLIGIPMILSYLVNTTLI</sequence>
<name>A0A9R1XH75_LACSA</name>
<reference evidence="2 3" key="1">
    <citation type="journal article" date="2017" name="Nat. Commun.">
        <title>Genome assembly with in vitro proximity ligation data and whole-genome triplication in lettuce.</title>
        <authorList>
            <person name="Reyes-Chin-Wo S."/>
            <person name="Wang Z."/>
            <person name="Yang X."/>
            <person name="Kozik A."/>
            <person name="Arikit S."/>
            <person name="Song C."/>
            <person name="Xia L."/>
            <person name="Froenicke L."/>
            <person name="Lavelle D.O."/>
            <person name="Truco M.J."/>
            <person name="Xia R."/>
            <person name="Zhu S."/>
            <person name="Xu C."/>
            <person name="Xu H."/>
            <person name="Xu X."/>
            <person name="Cox K."/>
            <person name="Korf I."/>
            <person name="Meyers B.C."/>
            <person name="Michelmore R.W."/>
        </authorList>
    </citation>
    <scope>NUCLEOTIDE SEQUENCE [LARGE SCALE GENOMIC DNA]</scope>
    <source>
        <strain evidence="3">cv. Salinas</strain>
        <tissue evidence="2">Seedlings</tissue>
    </source>
</reference>
<dbReference type="Proteomes" id="UP000235145">
    <property type="component" value="Unassembled WGS sequence"/>
</dbReference>
<dbReference type="PANTHER" id="PTHR46481:SF11">
    <property type="entry name" value="ZINC FINGER BED DOMAIN-CONTAINING PROTEIN RICESLEEPER 2-LIKE"/>
    <property type="match status" value="1"/>
</dbReference>
<accession>A0A9R1XH75</accession>
<keyword evidence="3" id="KW-1185">Reference proteome</keyword>
<dbReference type="GO" id="GO:0046983">
    <property type="term" value="F:protein dimerization activity"/>
    <property type="evidence" value="ECO:0007669"/>
    <property type="project" value="InterPro"/>
</dbReference>
<dbReference type="PANTHER" id="PTHR46481">
    <property type="entry name" value="ZINC FINGER BED DOMAIN-CONTAINING PROTEIN 4"/>
    <property type="match status" value="1"/>
</dbReference>